<dbReference type="eggNOG" id="COG0511">
    <property type="taxonomic scope" value="Bacteria"/>
</dbReference>
<dbReference type="STRING" id="526225.Gobs_4616"/>
<gene>
    <name evidence="3" type="ordered locus">Gobs_4616</name>
</gene>
<dbReference type="InterPro" id="IPR034660">
    <property type="entry name" value="DinB/YfiT-like"/>
</dbReference>
<keyword evidence="4" id="KW-1185">Reference proteome</keyword>
<sequence>MRKDPLLPAPRELGAVPWRGRAENRSGTMADVPIEERLRLRCVEAVAREGERFGVLAQEVEAGLTAAPGLHAPVPWVPAWRVRDLVGHLGAVHRWATAIVRAGTTDRPAAPPQPPDDGLLDWYAAGLADLLHALRSTPPDGPAWHMSPAAERTAASWARRQAHELAVHRMDLEVAAGVPVTDVDPELADDGVDEVLRVVVPRWAHTEPVSTATATVAVRSTDTGRVWTARVTQGDVVVADEDAQRVDARLQAPAAALLRRLWGRPAEVVVTGDPGAEALLRGR</sequence>
<dbReference type="EMBL" id="CP001867">
    <property type="protein sequence ID" value="ADB77164.1"/>
    <property type="molecule type" value="Genomic_DNA"/>
</dbReference>
<organism evidence="3 4">
    <name type="scientific">Geodermatophilus obscurus (strain ATCC 25078 / DSM 43160 / JCM 3152 / CCUG 61914 / KCC A-0152 / KCTC 9177 / NBRC 13315 / NRRL B-3577 / G-20)</name>
    <dbReference type="NCBI Taxonomy" id="526225"/>
    <lineage>
        <taxon>Bacteria</taxon>
        <taxon>Bacillati</taxon>
        <taxon>Actinomycetota</taxon>
        <taxon>Actinomycetes</taxon>
        <taxon>Geodermatophilales</taxon>
        <taxon>Geodermatophilaceae</taxon>
        <taxon>Geodermatophilus</taxon>
    </lineage>
</organism>
<feature type="domain" description="MDMPI C-terminal" evidence="1">
    <location>
        <begin position="186"/>
        <end position="275"/>
    </location>
</feature>
<evidence type="ECO:0000259" key="1">
    <source>
        <dbReference type="Pfam" id="PF07398"/>
    </source>
</evidence>
<dbReference type="AlphaFoldDB" id="D2S4L4"/>
<dbReference type="PANTHER" id="PTHR40758">
    <property type="entry name" value="CONSERVED PROTEIN"/>
    <property type="match status" value="1"/>
</dbReference>
<dbReference type="SUPFAM" id="SSF109854">
    <property type="entry name" value="DinB/YfiT-like putative metalloenzymes"/>
    <property type="match status" value="1"/>
</dbReference>
<dbReference type="Pfam" id="PF07398">
    <property type="entry name" value="MDMPI_C"/>
    <property type="match status" value="1"/>
</dbReference>
<dbReference type="InterPro" id="IPR010872">
    <property type="entry name" value="MDMPI_C-term_domain"/>
</dbReference>
<feature type="domain" description="Mycothiol-dependent maleylpyruvate isomerase metal-binding" evidence="2">
    <location>
        <begin position="63"/>
        <end position="173"/>
    </location>
</feature>
<dbReference type="KEGG" id="gob:Gobs_4616"/>
<dbReference type="NCBIfam" id="TIGR03083">
    <property type="entry name" value="maleylpyruvate isomerase family mycothiol-dependent enzyme"/>
    <property type="match status" value="1"/>
</dbReference>
<evidence type="ECO:0000313" key="4">
    <source>
        <dbReference type="Proteomes" id="UP000001382"/>
    </source>
</evidence>
<dbReference type="GO" id="GO:0046872">
    <property type="term" value="F:metal ion binding"/>
    <property type="evidence" value="ECO:0007669"/>
    <property type="project" value="InterPro"/>
</dbReference>
<reference evidence="3 4" key="1">
    <citation type="journal article" date="2010" name="Stand. Genomic Sci.">
        <title>Complete genome sequence of Geodermatophilus obscurus type strain (G-20).</title>
        <authorList>
            <person name="Ivanova N."/>
            <person name="Sikorski J."/>
            <person name="Jando M."/>
            <person name="Munk C."/>
            <person name="Lapidus A."/>
            <person name="Glavina Del Rio T."/>
            <person name="Copeland A."/>
            <person name="Tice H."/>
            <person name="Cheng J.-F."/>
            <person name="Lucas S."/>
            <person name="Chen F."/>
            <person name="Nolan M."/>
            <person name="Bruce D."/>
            <person name="Goodwin L."/>
            <person name="Pitluck S."/>
            <person name="Mavromatis K."/>
            <person name="Mikhailova N."/>
            <person name="Pati A."/>
            <person name="Chen A."/>
            <person name="Palaniappan K."/>
            <person name="Land M."/>
            <person name="Hauser L."/>
            <person name="Chang Y.-J."/>
            <person name="Jeffries C.D."/>
            <person name="Meincke L."/>
            <person name="Brettin T."/>
            <person name="Detter J.C."/>
            <person name="Detter J.C."/>
            <person name="Rohde M."/>
            <person name="Goeker M."/>
            <person name="Bristow J."/>
            <person name="Eisen J.A."/>
            <person name="Markowitz V."/>
            <person name="Hugenholtz P."/>
            <person name="Kyrpides N.C."/>
            <person name="Klenk H.-P."/>
        </authorList>
    </citation>
    <scope>NUCLEOTIDE SEQUENCE [LARGE SCALE GENOMIC DNA]</scope>
    <source>
        <strain evidence="4">ATCC 25078 / DSM 43160 / JCM 3152 / KCC A-0152 / KCTC 9177 / NBRC 13315 / NRRL B-3577 / G-20</strain>
    </source>
</reference>
<evidence type="ECO:0000259" key="2">
    <source>
        <dbReference type="Pfam" id="PF11716"/>
    </source>
</evidence>
<dbReference type="GO" id="GO:0005886">
    <property type="term" value="C:plasma membrane"/>
    <property type="evidence" value="ECO:0007669"/>
    <property type="project" value="TreeGrafter"/>
</dbReference>
<dbReference type="HOGENOM" id="CLU_070584_1_0_11"/>
<proteinExistence type="predicted"/>
<reference evidence="4" key="2">
    <citation type="submission" date="2010-01" db="EMBL/GenBank/DDBJ databases">
        <title>The complete genome of Geodermatophilus obscurus DSM 43160.</title>
        <authorList>
            <consortium name="US DOE Joint Genome Institute (JGI-PGF)"/>
            <person name="Lucas S."/>
            <person name="Copeland A."/>
            <person name="Lapidus A."/>
            <person name="Glavina del Rio T."/>
            <person name="Dalin E."/>
            <person name="Tice H."/>
            <person name="Bruce D."/>
            <person name="Goodwin L."/>
            <person name="Pitluck S."/>
            <person name="Kyrpides N."/>
            <person name="Mavromatis K."/>
            <person name="Ivanova N."/>
            <person name="Munk A.C."/>
            <person name="Brettin T."/>
            <person name="Detter J.C."/>
            <person name="Han C."/>
            <person name="Larimer F."/>
            <person name="Land M."/>
            <person name="Hauser L."/>
            <person name="Markowitz V."/>
            <person name="Cheng J.-F."/>
            <person name="Hugenholtz P."/>
            <person name="Woyke T."/>
            <person name="Wu D."/>
            <person name="Jando M."/>
            <person name="Schneider S."/>
            <person name="Klenk H.-P."/>
            <person name="Eisen J.A."/>
        </authorList>
    </citation>
    <scope>NUCLEOTIDE SEQUENCE [LARGE SCALE GENOMIC DNA]</scope>
    <source>
        <strain evidence="4">ATCC 25078 / DSM 43160 / JCM 3152 / KCC A-0152 / KCTC 9177 / NBRC 13315 / NRRL B-3577 / G-20</strain>
    </source>
</reference>
<dbReference type="InterPro" id="IPR024344">
    <property type="entry name" value="MDMPI_metal-binding"/>
</dbReference>
<dbReference type="InterPro" id="IPR017517">
    <property type="entry name" value="Maleyloyr_isom"/>
</dbReference>
<accession>D2S4L4</accession>
<name>D2S4L4_GEOOG</name>
<protein>
    <recommendedName>
        <fullName evidence="5">TIGR03083 family protein</fullName>
    </recommendedName>
</protein>
<dbReference type="PANTHER" id="PTHR40758:SF1">
    <property type="entry name" value="CONSERVED PROTEIN"/>
    <property type="match status" value="1"/>
</dbReference>
<dbReference type="Pfam" id="PF11716">
    <property type="entry name" value="MDMPI_N"/>
    <property type="match status" value="1"/>
</dbReference>
<dbReference type="Proteomes" id="UP000001382">
    <property type="component" value="Chromosome"/>
</dbReference>
<evidence type="ECO:0008006" key="5">
    <source>
        <dbReference type="Google" id="ProtNLM"/>
    </source>
</evidence>
<evidence type="ECO:0000313" key="3">
    <source>
        <dbReference type="EMBL" id="ADB77164.1"/>
    </source>
</evidence>